<sequence length="218" mass="25539">MTKKRSFRHWKKRRIDTTETCNLKLLRFDPILFELNDQLKQSVYHNLEVLQINCTTISTIACIIKNSGKHLKKISTSDPENDDFYEDSLILIRAISENCPLLESLSLTFTSSKMHFIELEKLLKTCQNLKALSLNIKIINDVLSFKFNETMLESEKGLSKVMIKSAPVNLKELRLDGYYHFILSSETLKTHLENWSGRRPFSIFVSDSHYEIEEYRRL</sequence>
<name>A0A9N8VSF6_FUNMO</name>
<comment type="caution">
    <text evidence="1">The sequence shown here is derived from an EMBL/GenBank/DDBJ whole genome shotgun (WGS) entry which is preliminary data.</text>
</comment>
<dbReference type="EMBL" id="CAJVPP010000227">
    <property type="protein sequence ID" value="CAG8458388.1"/>
    <property type="molecule type" value="Genomic_DNA"/>
</dbReference>
<evidence type="ECO:0000313" key="1">
    <source>
        <dbReference type="EMBL" id="CAG8458388.1"/>
    </source>
</evidence>
<keyword evidence="2" id="KW-1185">Reference proteome</keyword>
<evidence type="ECO:0000313" key="2">
    <source>
        <dbReference type="Proteomes" id="UP000789375"/>
    </source>
</evidence>
<dbReference type="AlphaFoldDB" id="A0A9N8VSF6"/>
<dbReference type="Gene3D" id="3.80.10.10">
    <property type="entry name" value="Ribonuclease Inhibitor"/>
    <property type="match status" value="1"/>
</dbReference>
<gene>
    <name evidence="1" type="ORF">FMOSSE_LOCUS1909</name>
</gene>
<dbReference type="Proteomes" id="UP000789375">
    <property type="component" value="Unassembled WGS sequence"/>
</dbReference>
<accession>A0A9N8VSF6</accession>
<protein>
    <submittedName>
        <fullName evidence="1">6642_t:CDS:1</fullName>
    </submittedName>
</protein>
<reference evidence="1" key="1">
    <citation type="submission" date="2021-06" db="EMBL/GenBank/DDBJ databases">
        <authorList>
            <person name="Kallberg Y."/>
            <person name="Tangrot J."/>
            <person name="Rosling A."/>
        </authorList>
    </citation>
    <scope>NUCLEOTIDE SEQUENCE</scope>
    <source>
        <strain evidence="1">87-6 pot B 2015</strain>
    </source>
</reference>
<dbReference type="SUPFAM" id="SSF52047">
    <property type="entry name" value="RNI-like"/>
    <property type="match status" value="1"/>
</dbReference>
<proteinExistence type="predicted"/>
<dbReference type="InterPro" id="IPR032675">
    <property type="entry name" value="LRR_dom_sf"/>
</dbReference>
<organism evidence="1 2">
    <name type="scientific">Funneliformis mosseae</name>
    <name type="common">Endomycorrhizal fungus</name>
    <name type="synonym">Glomus mosseae</name>
    <dbReference type="NCBI Taxonomy" id="27381"/>
    <lineage>
        <taxon>Eukaryota</taxon>
        <taxon>Fungi</taxon>
        <taxon>Fungi incertae sedis</taxon>
        <taxon>Mucoromycota</taxon>
        <taxon>Glomeromycotina</taxon>
        <taxon>Glomeromycetes</taxon>
        <taxon>Glomerales</taxon>
        <taxon>Glomeraceae</taxon>
        <taxon>Funneliformis</taxon>
    </lineage>
</organism>